<proteinExistence type="predicted"/>
<gene>
    <name evidence="1" type="ORF">L210DRAFT_3568579</name>
</gene>
<keyword evidence="2" id="KW-1185">Reference proteome</keyword>
<dbReference type="AlphaFoldDB" id="A0AAD4BF60"/>
<sequence length="85" mass="10223">MLYLHWMPASFFLRFTRLRLDDTVTHCWYDARLALQHWLLRDSKSDGLQTPHYHNPLKNYIQDPIIRLLPPQHRCSPPVKFVPAQ</sequence>
<evidence type="ECO:0000313" key="1">
    <source>
        <dbReference type="EMBL" id="KAF8423994.1"/>
    </source>
</evidence>
<reference evidence="1" key="1">
    <citation type="submission" date="2019-10" db="EMBL/GenBank/DDBJ databases">
        <authorList>
            <consortium name="DOE Joint Genome Institute"/>
            <person name="Kuo A."/>
            <person name="Miyauchi S."/>
            <person name="Kiss E."/>
            <person name="Drula E."/>
            <person name="Kohler A."/>
            <person name="Sanchez-Garcia M."/>
            <person name="Andreopoulos B."/>
            <person name="Barry K.W."/>
            <person name="Bonito G."/>
            <person name="Buee M."/>
            <person name="Carver A."/>
            <person name="Chen C."/>
            <person name="Cichocki N."/>
            <person name="Clum A."/>
            <person name="Culley D."/>
            <person name="Crous P.W."/>
            <person name="Fauchery L."/>
            <person name="Girlanda M."/>
            <person name="Hayes R."/>
            <person name="Keri Z."/>
            <person name="LaButti K."/>
            <person name="Lipzen A."/>
            <person name="Lombard V."/>
            <person name="Magnuson J."/>
            <person name="Maillard F."/>
            <person name="Morin E."/>
            <person name="Murat C."/>
            <person name="Nolan M."/>
            <person name="Ohm R."/>
            <person name="Pangilinan J."/>
            <person name="Pereira M."/>
            <person name="Perotto S."/>
            <person name="Peter M."/>
            <person name="Riley R."/>
            <person name="Sitrit Y."/>
            <person name="Stielow B."/>
            <person name="Szollosi G."/>
            <person name="Zifcakova L."/>
            <person name="Stursova M."/>
            <person name="Spatafora J.W."/>
            <person name="Tedersoo L."/>
            <person name="Vaario L.-M."/>
            <person name="Yamada A."/>
            <person name="Yan M."/>
            <person name="Wang P."/>
            <person name="Xu J."/>
            <person name="Bruns T."/>
            <person name="Baldrian P."/>
            <person name="Vilgalys R."/>
            <person name="Henrissat B."/>
            <person name="Grigoriev I.V."/>
            <person name="Hibbett D."/>
            <person name="Nagy L.G."/>
            <person name="Martin F.M."/>
        </authorList>
    </citation>
    <scope>NUCLEOTIDE SEQUENCE</scope>
    <source>
        <strain evidence="1">BED1</strain>
    </source>
</reference>
<organism evidence="1 2">
    <name type="scientific">Boletus edulis BED1</name>
    <dbReference type="NCBI Taxonomy" id="1328754"/>
    <lineage>
        <taxon>Eukaryota</taxon>
        <taxon>Fungi</taxon>
        <taxon>Dikarya</taxon>
        <taxon>Basidiomycota</taxon>
        <taxon>Agaricomycotina</taxon>
        <taxon>Agaricomycetes</taxon>
        <taxon>Agaricomycetidae</taxon>
        <taxon>Boletales</taxon>
        <taxon>Boletineae</taxon>
        <taxon>Boletaceae</taxon>
        <taxon>Boletoideae</taxon>
        <taxon>Boletus</taxon>
    </lineage>
</organism>
<comment type="caution">
    <text evidence="1">The sequence shown here is derived from an EMBL/GenBank/DDBJ whole genome shotgun (WGS) entry which is preliminary data.</text>
</comment>
<reference evidence="1" key="2">
    <citation type="journal article" date="2020" name="Nat. Commun.">
        <title>Large-scale genome sequencing of mycorrhizal fungi provides insights into the early evolution of symbiotic traits.</title>
        <authorList>
            <person name="Miyauchi S."/>
            <person name="Kiss E."/>
            <person name="Kuo A."/>
            <person name="Drula E."/>
            <person name="Kohler A."/>
            <person name="Sanchez-Garcia M."/>
            <person name="Morin E."/>
            <person name="Andreopoulos B."/>
            <person name="Barry K.W."/>
            <person name="Bonito G."/>
            <person name="Buee M."/>
            <person name="Carver A."/>
            <person name="Chen C."/>
            <person name="Cichocki N."/>
            <person name="Clum A."/>
            <person name="Culley D."/>
            <person name="Crous P.W."/>
            <person name="Fauchery L."/>
            <person name="Girlanda M."/>
            <person name="Hayes R.D."/>
            <person name="Keri Z."/>
            <person name="LaButti K."/>
            <person name="Lipzen A."/>
            <person name="Lombard V."/>
            <person name="Magnuson J."/>
            <person name="Maillard F."/>
            <person name="Murat C."/>
            <person name="Nolan M."/>
            <person name="Ohm R.A."/>
            <person name="Pangilinan J."/>
            <person name="Pereira M.F."/>
            <person name="Perotto S."/>
            <person name="Peter M."/>
            <person name="Pfister S."/>
            <person name="Riley R."/>
            <person name="Sitrit Y."/>
            <person name="Stielow J.B."/>
            <person name="Szollosi G."/>
            <person name="Zifcakova L."/>
            <person name="Stursova M."/>
            <person name="Spatafora J.W."/>
            <person name="Tedersoo L."/>
            <person name="Vaario L.M."/>
            <person name="Yamada A."/>
            <person name="Yan M."/>
            <person name="Wang P."/>
            <person name="Xu J."/>
            <person name="Bruns T."/>
            <person name="Baldrian P."/>
            <person name="Vilgalys R."/>
            <person name="Dunand C."/>
            <person name="Henrissat B."/>
            <person name="Grigoriev I.V."/>
            <person name="Hibbett D."/>
            <person name="Nagy L.G."/>
            <person name="Martin F.M."/>
        </authorList>
    </citation>
    <scope>NUCLEOTIDE SEQUENCE</scope>
    <source>
        <strain evidence="1">BED1</strain>
    </source>
</reference>
<accession>A0AAD4BF60</accession>
<evidence type="ECO:0000313" key="2">
    <source>
        <dbReference type="Proteomes" id="UP001194468"/>
    </source>
</evidence>
<protein>
    <submittedName>
        <fullName evidence="1">Uncharacterized protein</fullName>
    </submittedName>
</protein>
<dbReference type="EMBL" id="WHUW01000107">
    <property type="protein sequence ID" value="KAF8423994.1"/>
    <property type="molecule type" value="Genomic_DNA"/>
</dbReference>
<dbReference type="Proteomes" id="UP001194468">
    <property type="component" value="Unassembled WGS sequence"/>
</dbReference>
<name>A0AAD4BF60_BOLED</name>